<evidence type="ECO:0000313" key="2">
    <source>
        <dbReference type="Proteomes" id="UP001283361"/>
    </source>
</evidence>
<proteinExistence type="predicted"/>
<protein>
    <submittedName>
        <fullName evidence="1">Uncharacterized protein</fullName>
    </submittedName>
</protein>
<sequence length="176" mass="20319">MRQHASAVQQTIEATEEKLVTGPSFRGRGRVDSHRDWMPVSIQQEAQAVRLSLTLRARGAILKDAKTLTVSTEGRQNKNDLTHSGENGFEITTDINIHRHQRGTDLPKTLFSWRSRSIRIPCKEKSFGWEWERRVWGVGESLWALDPRTAEEREVEARRRAALFLWKEVETTLLET</sequence>
<organism evidence="1 2">
    <name type="scientific">Elysia crispata</name>
    <name type="common">lettuce slug</name>
    <dbReference type="NCBI Taxonomy" id="231223"/>
    <lineage>
        <taxon>Eukaryota</taxon>
        <taxon>Metazoa</taxon>
        <taxon>Spiralia</taxon>
        <taxon>Lophotrochozoa</taxon>
        <taxon>Mollusca</taxon>
        <taxon>Gastropoda</taxon>
        <taxon>Heterobranchia</taxon>
        <taxon>Euthyneura</taxon>
        <taxon>Panpulmonata</taxon>
        <taxon>Sacoglossa</taxon>
        <taxon>Placobranchoidea</taxon>
        <taxon>Plakobranchidae</taxon>
        <taxon>Elysia</taxon>
    </lineage>
</organism>
<keyword evidence="2" id="KW-1185">Reference proteome</keyword>
<dbReference type="EMBL" id="JAWDGP010005352">
    <property type="protein sequence ID" value="KAK3757620.1"/>
    <property type="molecule type" value="Genomic_DNA"/>
</dbReference>
<name>A0AAE1D5J7_9GAST</name>
<evidence type="ECO:0000313" key="1">
    <source>
        <dbReference type="EMBL" id="KAK3757620.1"/>
    </source>
</evidence>
<dbReference type="Proteomes" id="UP001283361">
    <property type="component" value="Unassembled WGS sequence"/>
</dbReference>
<comment type="caution">
    <text evidence="1">The sequence shown here is derived from an EMBL/GenBank/DDBJ whole genome shotgun (WGS) entry which is preliminary data.</text>
</comment>
<dbReference type="AlphaFoldDB" id="A0AAE1D5J7"/>
<accession>A0AAE1D5J7</accession>
<reference evidence="1" key="1">
    <citation type="journal article" date="2023" name="G3 (Bethesda)">
        <title>A reference genome for the long-term kleptoplast-retaining sea slug Elysia crispata morphotype clarki.</title>
        <authorList>
            <person name="Eastman K.E."/>
            <person name="Pendleton A.L."/>
            <person name="Shaikh M.A."/>
            <person name="Suttiyut T."/>
            <person name="Ogas R."/>
            <person name="Tomko P."/>
            <person name="Gavelis G."/>
            <person name="Widhalm J.R."/>
            <person name="Wisecaver J.H."/>
        </authorList>
    </citation>
    <scope>NUCLEOTIDE SEQUENCE</scope>
    <source>
        <strain evidence="1">ECLA1</strain>
    </source>
</reference>
<gene>
    <name evidence="1" type="ORF">RRG08_000135</name>
</gene>